<gene>
    <name evidence="1" type="ORF">BcabD6B2_57000</name>
</gene>
<sequence>MQWDSRFREAFLCCDTQKIGTLQGPECAMVYQSLGLVLSREQCNSLPAMNKDQFVETGMKLVSELQQDGGLKTLFEAIQHPQNKTIGASELQEVMALLKNRSPEDLAEVMKLLDPSNSGRINYQSLVDVFSK</sequence>
<evidence type="ECO:0000313" key="1">
    <source>
        <dbReference type="EMBL" id="GIX66264.1"/>
    </source>
</evidence>
<dbReference type="Proteomes" id="UP001497744">
    <property type="component" value="Unassembled WGS sequence"/>
</dbReference>
<dbReference type="RefSeq" id="XP_067718333.1">
    <property type="nucleotide sequence ID" value="XM_067862232.1"/>
</dbReference>
<evidence type="ECO:0000313" key="2">
    <source>
        <dbReference type="Proteomes" id="UP001497744"/>
    </source>
</evidence>
<organism evidence="1 2">
    <name type="scientific">Babesia caballi</name>
    <dbReference type="NCBI Taxonomy" id="5871"/>
    <lineage>
        <taxon>Eukaryota</taxon>
        <taxon>Sar</taxon>
        <taxon>Alveolata</taxon>
        <taxon>Apicomplexa</taxon>
        <taxon>Aconoidasida</taxon>
        <taxon>Piroplasmida</taxon>
        <taxon>Babesiidae</taxon>
        <taxon>Babesia</taxon>
    </lineage>
</organism>
<keyword evidence="2" id="KW-1185">Reference proteome</keyword>
<dbReference type="AlphaFoldDB" id="A0AAV4M1P2"/>
<proteinExistence type="predicted"/>
<dbReference type="EMBL" id="BPLF01000006">
    <property type="protein sequence ID" value="GIX66264.1"/>
    <property type="molecule type" value="Genomic_DNA"/>
</dbReference>
<dbReference type="GeneID" id="94197745"/>
<reference evidence="1 2" key="1">
    <citation type="submission" date="2021-06" db="EMBL/GenBank/DDBJ databases">
        <title>Genome sequence of Babesia caballi.</title>
        <authorList>
            <person name="Yamagishi J."/>
            <person name="Kidaka T."/>
            <person name="Ochi A."/>
        </authorList>
    </citation>
    <scope>NUCLEOTIDE SEQUENCE [LARGE SCALE GENOMIC DNA]</scope>
    <source>
        <strain evidence="1">USDA-D6B2</strain>
    </source>
</reference>
<dbReference type="InterPro" id="IPR011992">
    <property type="entry name" value="EF-hand-dom_pair"/>
</dbReference>
<accession>A0AAV4M1P2</accession>
<dbReference type="Gene3D" id="1.10.238.10">
    <property type="entry name" value="EF-hand"/>
    <property type="match status" value="1"/>
</dbReference>
<name>A0AAV4M1P2_BABCB</name>
<protein>
    <submittedName>
        <fullName evidence="1">Calmodulin, putative</fullName>
    </submittedName>
</protein>
<comment type="caution">
    <text evidence="1">The sequence shown here is derived from an EMBL/GenBank/DDBJ whole genome shotgun (WGS) entry which is preliminary data.</text>
</comment>
<dbReference type="SUPFAM" id="SSF47473">
    <property type="entry name" value="EF-hand"/>
    <property type="match status" value="1"/>
</dbReference>